<dbReference type="AlphaFoldDB" id="A0A4Y2GHI8"/>
<organism evidence="1 2">
    <name type="scientific">Araneus ventricosus</name>
    <name type="common">Orbweaver spider</name>
    <name type="synonym">Epeira ventricosa</name>
    <dbReference type="NCBI Taxonomy" id="182803"/>
    <lineage>
        <taxon>Eukaryota</taxon>
        <taxon>Metazoa</taxon>
        <taxon>Ecdysozoa</taxon>
        <taxon>Arthropoda</taxon>
        <taxon>Chelicerata</taxon>
        <taxon>Arachnida</taxon>
        <taxon>Araneae</taxon>
        <taxon>Araneomorphae</taxon>
        <taxon>Entelegynae</taxon>
        <taxon>Araneoidea</taxon>
        <taxon>Araneidae</taxon>
        <taxon>Araneus</taxon>
    </lineage>
</organism>
<protein>
    <submittedName>
        <fullName evidence="1">Uncharacterized protein</fullName>
    </submittedName>
</protein>
<dbReference type="EMBL" id="BGPR01001368">
    <property type="protein sequence ID" value="GBM52189.1"/>
    <property type="molecule type" value="Genomic_DNA"/>
</dbReference>
<comment type="caution">
    <text evidence="1">The sequence shown here is derived from an EMBL/GenBank/DDBJ whole genome shotgun (WGS) entry which is preliminary data.</text>
</comment>
<gene>
    <name evidence="1" type="ORF">AVEN_97627_1</name>
</gene>
<evidence type="ECO:0000313" key="1">
    <source>
        <dbReference type="EMBL" id="GBM52189.1"/>
    </source>
</evidence>
<dbReference type="OrthoDB" id="6779418at2759"/>
<keyword evidence="2" id="KW-1185">Reference proteome</keyword>
<proteinExistence type="predicted"/>
<dbReference type="Proteomes" id="UP000499080">
    <property type="component" value="Unassembled WGS sequence"/>
</dbReference>
<reference evidence="1 2" key="1">
    <citation type="journal article" date="2019" name="Sci. Rep.">
        <title>Orb-weaving spider Araneus ventricosus genome elucidates the spidroin gene catalogue.</title>
        <authorList>
            <person name="Kono N."/>
            <person name="Nakamura H."/>
            <person name="Ohtoshi R."/>
            <person name="Moran D.A.P."/>
            <person name="Shinohara A."/>
            <person name="Yoshida Y."/>
            <person name="Fujiwara M."/>
            <person name="Mori M."/>
            <person name="Tomita M."/>
            <person name="Arakawa K."/>
        </authorList>
    </citation>
    <scope>NUCLEOTIDE SEQUENCE [LARGE SCALE GENOMIC DNA]</scope>
</reference>
<evidence type="ECO:0000313" key="2">
    <source>
        <dbReference type="Proteomes" id="UP000499080"/>
    </source>
</evidence>
<name>A0A4Y2GHI8_ARAVE</name>
<accession>A0A4Y2GHI8</accession>
<sequence>MAAKRFPQIVFVKSKQKNLLELVLCHLIPDQPVLIEHNFNSSATETDAVESEEETTELSTKFPASYDSESKAILYKDAFILSNILRNSPILQCKWPPTAEDFSEANIEKMIPSLLFNFSAWAVGETDELVTDTFVNTSKNIKRKLFSVAQDLIYISSAGRKQTPKHLSLAMAVRHATG</sequence>